<dbReference type="CDD" id="cd03512">
    <property type="entry name" value="Alkane-hydroxylase"/>
    <property type="match status" value="1"/>
</dbReference>
<evidence type="ECO:0000256" key="1">
    <source>
        <dbReference type="ARBA" id="ARBA00004429"/>
    </source>
</evidence>
<proteinExistence type="inferred from homology"/>
<dbReference type="InterPro" id="IPR005804">
    <property type="entry name" value="FA_desaturase_dom"/>
</dbReference>
<feature type="transmembrane region" description="Helical" evidence="12">
    <location>
        <begin position="118"/>
        <end position="136"/>
    </location>
</feature>
<comment type="similarity">
    <text evidence="2">Belongs to the fatty acid desaturase type 1 family. AlkB subfamily.</text>
</comment>
<evidence type="ECO:0000256" key="11">
    <source>
        <dbReference type="ARBA" id="ARBA00023136"/>
    </source>
</evidence>
<gene>
    <name evidence="14" type="ORF">GCM10023353_32810</name>
</gene>
<keyword evidence="15" id="KW-1185">Reference proteome</keyword>
<evidence type="ECO:0000256" key="4">
    <source>
        <dbReference type="ARBA" id="ARBA00022519"/>
    </source>
</evidence>
<sequence length="404" mass="45770">MKTLTYTREDGTVATWRDRKRLLWILALIPSSATFIAVGLVAATGWNAFWWAGPMIAFGLLPLLDVLACEDGKNPPDEVIDALENDRFYRYTTYAYIPLQYSSFFLACYIWSAWDLSVLSNIGLAITVGVTAGIGINTAHELGHKKENLERRLSRLVLAQSAYGHFYIEHNRGHHVRVATPEDPASSRIGESFYRFWPRSVAGGVRSAWQIESKRLQRVGSPVWGPKNDVLTAWLMTVALFGASLAIFGLSIWPYLLIQAVFGFSLLEAVNYLEHYGLLRRRTPRGRYERCRPSHSWNSNHICTNVFLYHLQRHSDHHANPTRRYQTLRTMDEAPQLPAGYSTMILLAVVPPLWHRLMDPKVARHYAGDMRLANIQPGKRAKVLAAYGITDDAPAEEAYGERAE</sequence>
<evidence type="ECO:0000256" key="8">
    <source>
        <dbReference type="ARBA" id="ARBA00023002"/>
    </source>
</evidence>
<feature type="domain" description="Fatty acid desaturase" evidence="13">
    <location>
        <begin position="123"/>
        <end position="344"/>
    </location>
</feature>
<evidence type="ECO:0000259" key="13">
    <source>
        <dbReference type="Pfam" id="PF00487"/>
    </source>
</evidence>
<evidence type="ECO:0000256" key="12">
    <source>
        <dbReference type="SAM" id="Phobius"/>
    </source>
</evidence>
<protein>
    <submittedName>
        <fullName evidence="14">Alkane 1-monooxygenase</fullName>
    </submittedName>
</protein>
<evidence type="ECO:0000256" key="6">
    <source>
        <dbReference type="ARBA" id="ARBA00022723"/>
    </source>
</evidence>
<name>A0ABP9D1A4_9ACTN</name>
<organism evidence="14 15">
    <name type="scientific">Tomitella cavernea</name>
    <dbReference type="NCBI Taxonomy" id="1387982"/>
    <lineage>
        <taxon>Bacteria</taxon>
        <taxon>Bacillati</taxon>
        <taxon>Actinomycetota</taxon>
        <taxon>Actinomycetes</taxon>
        <taxon>Mycobacteriales</taxon>
        <taxon>Tomitella</taxon>
    </lineage>
</organism>
<dbReference type="RefSeq" id="WP_345602761.1">
    <property type="nucleotide sequence ID" value="NZ_BAABKQ010000001.1"/>
</dbReference>
<feature type="transmembrane region" description="Helical" evidence="12">
    <location>
        <begin position="256"/>
        <end position="273"/>
    </location>
</feature>
<keyword evidence="4" id="KW-0997">Cell inner membrane</keyword>
<feature type="transmembrane region" description="Helical" evidence="12">
    <location>
        <begin position="88"/>
        <end position="112"/>
    </location>
</feature>
<keyword evidence="11 12" id="KW-0472">Membrane</keyword>
<comment type="subcellular location">
    <subcellularLocation>
        <location evidence="1">Cell inner membrane</location>
        <topology evidence="1">Multi-pass membrane protein</topology>
    </subcellularLocation>
</comment>
<dbReference type="PANTHER" id="PTHR38674">
    <property type="entry name" value="ALKANE 1-MONOOXYGENASE 1"/>
    <property type="match status" value="1"/>
</dbReference>
<feature type="transmembrane region" description="Helical" evidence="12">
    <location>
        <begin position="21"/>
        <end position="42"/>
    </location>
</feature>
<dbReference type="PANTHER" id="PTHR38674:SF1">
    <property type="entry name" value="ALKANE 1-MONOOXYGENASE 1"/>
    <property type="match status" value="1"/>
</dbReference>
<evidence type="ECO:0000256" key="9">
    <source>
        <dbReference type="ARBA" id="ARBA00023004"/>
    </source>
</evidence>
<evidence type="ECO:0000256" key="10">
    <source>
        <dbReference type="ARBA" id="ARBA00023033"/>
    </source>
</evidence>
<evidence type="ECO:0000256" key="5">
    <source>
        <dbReference type="ARBA" id="ARBA00022692"/>
    </source>
</evidence>
<dbReference type="EMBL" id="BAABKQ010000001">
    <property type="protein sequence ID" value="GAA4821865.1"/>
    <property type="molecule type" value="Genomic_DNA"/>
</dbReference>
<evidence type="ECO:0000256" key="3">
    <source>
        <dbReference type="ARBA" id="ARBA00022475"/>
    </source>
</evidence>
<keyword evidence="7 12" id="KW-1133">Transmembrane helix</keyword>
<keyword evidence="3" id="KW-1003">Cell membrane</keyword>
<reference evidence="15" key="1">
    <citation type="journal article" date="2019" name="Int. J. Syst. Evol. Microbiol.">
        <title>The Global Catalogue of Microorganisms (GCM) 10K type strain sequencing project: providing services to taxonomists for standard genome sequencing and annotation.</title>
        <authorList>
            <consortium name="The Broad Institute Genomics Platform"/>
            <consortium name="The Broad Institute Genome Sequencing Center for Infectious Disease"/>
            <person name="Wu L."/>
            <person name="Ma J."/>
        </authorList>
    </citation>
    <scope>NUCLEOTIDE SEQUENCE [LARGE SCALE GENOMIC DNA]</scope>
    <source>
        <strain evidence="15">JCM 18542</strain>
    </source>
</reference>
<keyword evidence="9" id="KW-0408">Iron</keyword>
<evidence type="ECO:0000256" key="7">
    <source>
        <dbReference type="ARBA" id="ARBA00022989"/>
    </source>
</evidence>
<dbReference type="Pfam" id="PF00487">
    <property type="entry name" value="FA_desaturase"/>
    <property type="match status" value="1"/>
</dbReference>
<keyword evidence="5 12" id="KW-0812">Transmembrane</keyword>
<comment type="caution">
    <text evidence="14">The sequence shown here is derived from an EMBL/GenBank/DDBJ whole genome shotgun (WGS) entry which is preliminary data.</text>
</comment>
<accession>A0ABP9D1A4</accession>
<keyword evidence="8" id="KW-0560">Oxidoreductase</keyword>
<evidence type="ECO:0000256" key="2">
    <source>
        <dbReference type="ARBA" id="ARBA00010823"/>
    </source>
</evidence>
<evidence type="ECO:0000313" key="15">
    <source>
        <dbReference type="Proteomes" id="UP001500839"/>
    </source>
</evidence>
<dbReference type="InterPro" id="IPR033885">
    <property type="entry name" value="AlkB/XylM"/>
</dbReference>
<feature type="transmembrane region" description="Helical" evidence="12">
    <location>
        <begin position="48"/>
        <end position="67"/>
    </location>
</feature>
<dbReference type="Proteomes" id="UP001500839">
    <property type="component" value="Unassembled WGS sequence"/>
</dbReference>
<keyword evidence="10" id="KW-0503">Monooxygenase</keyword>
<keyword evidence="6" id="KW-0479">Metal-binding</keyword>
<feature type="transmembrane region" description="Helical" evidence="12">
    <location>
        <begin position="231"/>
        <end position="250"/>
    </location>
</feature>
<evidence type="ECO:0000313" key="14">
    <source>
        <dbReference type="EMBL" id="GAA4821865.1"/>
    </source>
</evidence>